<reference evidence="3" key="2">
    <citation type="submission" date="2020-09" db="EMBL/GenBank/DDBJ databases">
        <authorList>
            <person name="Sun Q."/>
            <person name="Zhou Y."/>
        </authorList>
    </citation>
    <scope>NUCLEOTIDE SEQUENCE</scope>
    <source>
        <strain evidence="3">CGMCC 1.15447</strain>
    </source>
</reference>
<reference evidence="3" key="1">
    <citation type="journal article" date="2014" name="Int. J. Syst. Evol. Microbiol.">
        <title>Complete genome sequence of Corynebacterium casei LMG S-19264T (=DSM 44701T), isolated from a smear-ripened cheese.</title>
        <authorList>
            <consortium name="US DOE Joint Genome Institute (JGI-PGF)"/>
            <person name="Walter F."/>
            <person name="Albersmeier A."/>
            <person name="Kalinowski J."/>
            <person name="Ruckert C."/>
        </authorList>
    </citation>
    <scope>NUCLEOTIDE SEQUENCE</scope>
    <source>
        <strain evidence="3">CGMCC 1.15447</strain>
    </source>
</reference>
<dbReference type="PANTHER" id="PTHR39452:SF1">
    <property type="entry name" value="CHEY-P PHOSPHATASE CHEX"/>
    <property type="match status" value="1"/>
</dbReference>
<dbReference type="PANTHER" id="PTHR39452">
    <property type="entry name" value="CHEY-P PHOSPHATASE CHEX"/>
    <property type="match status" value="1"/>
</dbReference>
<evidence type="ECO:0000259" key="2">
    <source>
        <dbReference type="Pfam" id="PF13690"/>
    </source>
</evidence>
<proteinExistence type="predicted"/>
<dbReference type="RefSeq" id="WP_188759345.1">
    <property type="nucleotide sequence ID" value="NZ_BMJB01000001.1"/>
</dbReference>
<dbReference type="InterPro" id="IPR038756">
    <property type="entry name" value="CheX-like"/>
</dbReference>
<dbReference type="EMBL" id="BMJB01000001">
    <property type="protein sequence ID" value="GGA70352.1"/>
    <property type="molecule type" value="Genomic_DNA"/>
</dbReference>
<dbReference type="InterPro" id="IPR028976">
    <property type="entry name" value="CheC-like_sf"/>
</dbReference>
<feature type="domain" description="Chemotaxis phosphatase CheX-like" evidence="2">
    <location>
        <begin position="54"/>
        <end position="139"/>
    </location>
</feature>
<protein>
    <submittedName>
        <fullName evidence="3">Chemotaxis protein CheX</fullName>
    </submittedName>
</protein>
<keyword evidence="1" id="KW-0145">Chemotaxis</keyword>
<dbReference type="Pfam" id="PF13690">
    <property type="entry name" value="CheX"/>
    <property type="match status" value="1"/>
</dbReference>
<evidence type="ECO:0000313" key="4">
    <source>
        <dbReference type="Proteomes" id="UP000648801"/>
    </source>
</evidence>
<dbReference type="SUPFAM" id="SSF103039">
    <property type="entry name" value="CheC-like"/>
    <property type="match status" value="1"/>
</dbReference>
<dbReference type="AlphaFoldDB" id="A0A916RU06"/>
<comment type="caution">
    <text evidence="3">The sequence shown here is derived from an EMBL/GenBank/DDBJ whole genome shotgun (WGS) entry which is preliminary data.</text>
</comment>
<evidence type="ECO:0000256" key="1">
    <source>
        <dbReference type="ARBA" id="ARBA00022500"/>
    </source>
</evidence>
<evidence type="ECO:0000313" key="3">
    <source>
        <dbReference type="EMBL" id="GGA70352.1"/>
    </source>
</evidence>
<name>A0A916RU06_9BACT</name>
<dbReference type="Proteomes" id="UP000648801">
    <property type="component" value="Unassembled WGS sequence"/>
</dbReference>
<gene>
    <name evidence="3" type="primary">cheX64H</name>
    <name evidence="3" type="ORF">GCM10011507_22350</name>
</gene>
<organism evidence="3 4">
    <name type="scientific">Edaphobacter acidisoli</name>
    <dbReference type="NCBI Taxonomy" id="2040573"/>
    <lineage>
        <taxon>Bacteria</taxon>
        <taxon>Pseudomonadati</taxon>
        <taxon>Acidobacteriota</taxon>
        <taxon>Terriglobia</taxon>
        <taxon>Terriglobales</taxon>
        <taxon>Acidobacteriaceae</taxon>
        <taxon>Edaphobacter</taxon>
    </lineage>
</organism>
<keyword evidence="4" id="KW-1185">Reference proteome</keyword>
<dbReference type="InterPro" id="IPR028051">
    <property type="entry name" value="CheX-like_dom"/>
</dbReference>
<sequence>MAQVIEGVQSVSAMVADVAYLDQAVEEVFGLMLGAAVTHVNGKVNIEPECETLTAVIGLAGALSGACTIQAKAGTAMQMTSRMIGTEVHTIDDAVLDGLGEISNMLAGAWKSKMPPLNADCLLSVPTIVTGTRYTVHRQKPDFYVERHYTLEDHAFIVRVYGEIQ</sequence>
<dbReference type="GO" id="GO:0006935">
    <property type="term" value="P:chemotaxis"/>
    <property type="evidence" value="ECO:0007669"/>
    <property type="project" value="UniProtKB-KW"/>
</dbReference>
<dbReference type="Gene3D" id="3.40.1550.10">
    <property type="entry name" value="CheC-like"/>
    <property type="match status" value="1"/>
</dbReference>
<dbReference type="CDD" id="cd17906">
    <property type="entry name" value="CheX"/>
    <property type="match status" value="1"/>
</dbReference>
<accession>A0A916RU06</accession>